<evidence type="ECO:0000313" key="16">
    <source>
        <dbReference type="Proteomes" id="UP000515163"/>
    </source>
</evidence>
<accession>A0A6P8HIN8</accession>
<dbReference type="PIRSF" id="PIRSF005465">
    <property type="entry name" value="GIRK_kir"/>
    <property type="match status" value="1"/>
</dbReference>
<dbReference type="KEGG" id="aten:116293011"/>
<evidence type="ECO:0000256" key="13">
    <source>
        <dbReference type="SAM" id="Phobius"/>
    </source>
</evidence>
<dbReference type="PRINTS" id="PR01320">
    <property type="entry name" value="KIRCHANNEL"/>
</dbReference>
<comment type="similarity">
    <text evidence="12">Belongs to the inward rectifier-type potassium channel (TC 1.A.2.1) family.</text>
</comment>
<name>A0A6P8HIN8_ACTTE</name>
<keyword evidence="2 12" id="KW-0813">Transport</keyword>
<evidence type="ECO:0000256" key="12">
    <source>
        <dbReference type="RuleBase" id="RU003822"/>
    </source>
</evidence>
<dbReference type="FunCoup" id="A0A6P8HIN8">
    <property type="interactions" value="738"/>
</dbReference>
<feature type="transmembrane region" description="Helical" evidence="13">
    <location>
        <begin position="167"/>
        <end position="189"/>
    </location>
</feature>
<dbReference type="InterPro" id="IPR040445">
    <property type="entry name" value="Kir_TM"/>
</dbReference>
<keyword evidence="6 12" id="KW-0630">Potassium</keyword>
<feature type="domain" description="Inward rectifier potassium channel C-terminal" evidence="15">
    <location>
        <begin position="201"/>
        <end position="380"/>
    </location>
</feature>
<dbReference type="AlphaFoldDB" id="A0A6P8HIN8"/>
<dbReference type="SUPFAM" id="SSF81324">
    <property type="entry name" value="Voltage-gated potassium channels"/>
    <property type="match status" value="1"/>
</dbReference>
<keyword evidence="10 12" id="KW-0407">Ion channel</keyword>
<evidence type="ECO:0000259" key="14">
    <source>
        <dbReference type="Pfam" id="PF01007"/>
    </source>
</evidence>
<keyword evidence="8 12" id="KW-0406">Ion transport</keyword>
<keyword evidence="5 12" id="KW-0851">Voltage-gated channel</keyword>
<evidence type="ECO:0000256" key="9">
    <source>
        <dbReference type="ARBA" id="ARBA00023136"/>
    </source>
</evidence>
<proteinExistence type="inferred from homology"/>
<dbReference type="GeneID" id="116293011"/>
<evidence type="ECO:0000256" key="11">
    <source>
        <dbReference type="PIRSR" id="PIRSR005465-1"/>
    </source>
</evidence>
<keyword evidence="16" id="KW-1185">Reference proteome</keyword>
<sequence>MSSRDNLIDPSAQPVYYSTNHVQSLDESQPFRPQRLMDIPPSSPSFDPKQDELRLFEPRKRLVNKKGRLQAIAQKVPKKAKLYLSDVFTTSIDLKWHWVILLFCLSYIFSWFFFGTLWWFIVLGRGKDVCLTEVKSWTSAFLFSIETQQTIGYGYRGITPKCPEGVILLQLQCIIGIFLDAFLLGLTFAKISRPRERAKTVMFSKYAAITKRDNKMCLMFRVGDVRKSQIVEAHIRAQLFRKLTTEEGLTLPYYQQDLRLCYDWRNCDYDDNRNQVFIMLPLTIYHIIDENSPLYDITPEKLRTQEFEIIIVLDGIVEATGMNTQPKTSYLNDEILWGFEFENVLEKSQHTGKKYWIDFSKFDIMRKINIPSSSPRELYEKLWQDDMDINSDYSVSFPGLYI</sequence>
<evidence type="ECO:0000256" key="6">
    <source>
        <dbReference type="ARBA" id="ARBA00022958"/>
    </source>
</evidence>
<dbReference type="Gene3D" id="2.60.40.1400">
    <property type="entry name" value="G protein-activated inward rectifier potassium channel 1"/>
    <property type="match status" value="1"/>
</dbReference>
<protein>
    <submittedName>
        <fullName evidence="17">Inward rectifier potassium channel 2-like</fullName>
    </submittedName>
</protein>
<evidence type="ECO:0000256" key="5">
    <source>
        <dbReference type="ARBA" id="ARBA00022882"/>
    </source>
</evidence>
<dbReference type="GO" id="GO:0005242">
    <property type="term" value="F:inward rectifier potassium channel activity"/>
    <property type="evidence" value="ECO:0007669"/>
    <property type="project" value="InterPro"/>
</dbReference>
<feature type="transmembrane region" description="Helical" evidence="13">
    <location>
        <begin position="98"/>
        <end position="121"/>
    </location>
</feature>
<dbReference type="GO" id="GO:0034702">
    <property type="term" value="C:monoatomic ion channel complex"/>
    <property type="evidence" value="ECO:0007669"/>
    <property type="project" value="UniProtKB-KW"/>
</dbReference>
<dbReference type="GO" id="GO:1990573">
    <property type="term" value="P:potassium ion import across plasma membrane"/>
    <property type="evidence" value="ECO:0007669"/>
    <property type="project" value="TreeGrafter"/>
</dbReference>
<evidence type="ECO:0000259" key="15">
    <source>
        <dbReference type="Pfam" id="PF17655"/>
    </source>
</evidence>
<dbReference type="FunFam" id="1.10.287.70:FF:000019">
    <property type="entry name" value="G protein-activated inward rectifier potassium channel 1"/>
    <property type="match status" value="1"/>
</dbReference>
<keyword evidence="3 12" id="KW-0633">Potassium transport</keyword>
<evidence type="ECO:0000256" key="4">
    <source>
        <dbReference type="ARBA" id="ARBA00022692"/>
    </source>
</evidence>
<dbReference type="Proteomes" id="UP000515163">
    <property type="component" value="Unplaced"/>
</dbReference>
<dbReference type="OrthoDB" id="273257at2759"/>
<evidence type="ECO:0000256" key="3">
    <source>
        <dbReference type="ARBA" id="ARBA00022538"/>
    </source>
</evidence>
<evidence type="ECO:0000256" key="7">
    <source>
        <dbReference type="ARBA" id="ARBA00022989"/>
    </source>
</evidence>
<feature type="domain" description="Potassium channel inwardly rectifying transmembrane" evidence="14">
    <location>
        <begin position="63"/>
        <end position="194"/>
    </location>
</feature>
<dbReference type="InterPro" id="IPR016449">
    <property type="entry name" value="K_chnl_inward-rec_Kir"/>
</dbReference>
<dbReference type="RefSeq" id="XP_031556254.1">
    <property type="nucleotide sequence ID" value="XM_031700394.1"/>
</dbReference>
<comment type="subcellular location">
    <subcellularLocation>
        <location evidence="1 12">Membrane</location>
        <topology evidence="1 12">Multi-pass membrane protein</topology>
    </subcellularLocation>
</comment>
<dbReference type="InterPro" id="IPR041647">
    <property type="entry name" value="IRK_C"/>
</dbReference>
<dbReference type="Pfam" id="PF01007">
    <property type="entry name" value="IRK"/>
    <property type="match status" value="1"/>
</dbReference>
<evidence type="ECO:0000256" key="8">
    <source>
        <dbReference type="ARBA" id="ARBA00023065"/>
    </source>
</evidence>
<dbReference type="SUPFAM" id="SSF81296">
    <property type="entry name" value="E set domains"/>
    <property type="match status" value="1"/>
</dbReference>
<feature type="site" description="Role in the control of polyamine-mediated channel gating and in the blocking by intracellular magnesium" evidence="11">
    <location>
        <position position="180"/>
    </location>
</feature>
<dbReference type="InParanoid" id="A0A6P8HIN8"/>
<dbReference type="GO" id="GO:0034765">
    <property type="term" value="P:regulation of monoatomic ion transmembrane transport"/>
    <property type="evidence" value="ECO:0007669"/>
    <property type="project" value="TreeGrafter"/>
</dbReference>
<keyword evidence="4 12" id="KW-0812">Transmembrane</keyword>
<dbReference type="PANTHER" id="PTHR11767">
    <property type="entry name" value="INWARD RECTIFIER POTASSIUM CHANNEL"/>
    <property type="match status" value="1"/>
</dbReference>
<dbReference type="Pfam" id="PF17655">
    <property type="entry name" value="IRK_C"/>
    <property type="match status" value="1"/>
</dbReference>
<evidence type="ECO:0000256" key="10">
    <source>
        <dbReference type="ARBA" id="ARBA00023303"/>
    </source>
</evidence>
<keyword evidence="7 13" id="KW-1133">Transmembrane helix</keyword>
<organism evidence="16 17">
    <name type="scientific">Actinia tenebrosa</name>
    <name type="common">Australian red waratah sea anemone</name>
    <dbReference type="NCBI Taxonomy" id="6105"/>
    <lineage>
        <taxon>Eukaryota</taxon>
        <taxon>Metazoa</taxon>
        <taxon>Cnidaria</taxon>
        <taxon>Anthozoa</taxon>
        <taxon>Hexacorallia</taxon>
        <taxon>Actiniaria</taxon>
        <taxon>Actiniidae</taxon>
        <taxon>Actinia</taxon>
    </lineage>
</organism>
<evidence type="ECO:0000256" key="1">
    <source>
        <dbReference type="ARBA" id="ARBA00004141"/>
    </source>
</evidence>
<evidence type="ECO:0000256" key="2">
    <source>
        <dbReference type="ARBA" id="ARBA00022448"/>
    </source>
</evidence>
<dbReference type="FunFam" id="2.60.40.1400:FF:000009">
    <property type="entry name" value="Inward rectifier potassium channel Kirbac3.1"/>
    <property type="match status" value="1"/>
</dbReference>
<dbReference type="GO" id="GO:0005886">
    <property type="term" value="C:plasma membrane"/>
    <property type="evidence" value="ECO:0007669"/>
    <property type="project" value="TreeGrafter"/>
</dbReference>
<dbReference type="Gene3D" id="1.10.287.70">
    <property type="match status" value="1"/>
</dbReference>
<dbReference type="InterPro" id="IPR014756">
    <property type="entry name" value="Ig_E-set"/>
</dbReference>
<reference evidence="17" key="1">
    <citation type="submission" date="2025-08" db="UniProtKB">
        <authorList>
            <consortium name="RefSeq"/>
        </authorList>
    </citation>
    <scope>IDENTIFICATION</scope>
</reference>
<dbReference type="InterPro" id="IPR013518">
    <property type="entry name" value="K_chnl_inward-rec_Kir_cyto"/>
</dbReference>
<dbReference type="PANTHER" id="PTHR11767:SF102">
    <property type="entry name" value="INWARDLY RECTIFYING POTASSIUM CHANNEL 1, ISOFORM F"/>
    <property type="match status" value="1"/>
</dbReference>
<keyword evidence="9 13" id="KW-0472">Membrane</keyword>
<gene>
    <name evidence="17" type="primary">LOC116293011</name>
</gene>
<evidence type="ECO:0000313" key="17">
    <source>
        <dbReference type="RefSeq" id="XP_031556254.1"/>
    </source>
</evidence>